<dbReference type="PANTHER" id="PTHR43289:SF6">
    <property type="entry name" value="SERINE_THREONINE-PROTEIN KINASE NEKL-3"/>
    <property type="match status" value="1"/>
</dbReference>
<dbReference type="PANTHER" id="PTHR43289">
    <property type="entry name" value="MITOGEN-ACTIVATED PROTEIN KINASE KINASE KINASE 20-RELATED"/>
    <property type="match status" value="1"/>
</dbReference>
<keyword evidence="2" id="KW-0547">Nucleotide-binding</keyword>
<reference evidence="7 8" key="1">
    <citation type="submission" date="2015-08" db="EMBL/GenBank/DDBJ databases">
        <authorList>
            <person name="Babu N.S."/>
            <person name="Beckwith C.J."/>
            <person name="Beseler K.G."/>
            <person name="Brison A."/>
            <person name="Carone J.V."/>
            <person name="Caskin T.P."/>
            <person name="Diamond M."/>
            <person name="Durham M.E."/>
            <person name="Foxe J.M."/>
            <person name="Go M."/>
            <person name="Henderson B.A."/>
            <person name="Jones I.B."/>
            <person name="McGettigan J.A."/>
            <person name="Micheletti S.J."/>
            <person name="Nasrallah M.E."/>
            <person name="Ortiz D."/>
            <person name="Piller C.R."/>
            <person name="Privatt S.R."/>
            <person name="Schneider S.L."/>
            <person name="Sharp S."/>
            <person name="Smith T.C."/>
            <person name="Stanton J.D."/>
            <person name="Ullery H.E."/>
            <person name="Wilson R.J."/>
            <person name="Serrano M.G."/>
            <person name="Buck G."/>
            <person name="Lee V."/>
            <person name="Wang Y."/>
            <person name="Carvalho R."/>
            <person name="Voegtly L."/>
            <person name="Shi R."/>
            <person name="Duckworth R."/>
            <person name="Johnson A."/>
            <person name="Loviza R."/>
            <person name="Walstead R."/>
            <person name="Shah Z."/>
            <person name="Kiflezghi M."/>
            <person name="Wade K."/>
            <person name="Ball S.L."/>
            <person name="Bradley K.W."/>
            <person name="Asai D.J."/>
            <person name="Bowman C.A."/>
            <person name="Russell D.A."/>
            <person name="Pope W.H."/>
            <person name="Jacobs-Sera D."/>
            <person name="Hendrix R.W."/>
            <person name="Hatfull G.F."/>
        </authorList>
    </citation>
    <scope>NUCLEOTIDE SEQUENCE [LARGE SCALE GENOMIC DNA]</scope>
    <source>
        <strain evidence="7 8">DSM 27648</strain>
    </source>
</reference>
<dbReference type="PROSITE" id="PS00109">
    <property type="entry name" value="PROTEIN_KINASE_TYR"/>
    <property type="match status" value="1"/>
</dbReference>
<dbReference type="InterPro" id="IPR011009">
    <property type="entry name" value="Kinase-like_dom_sf"/>
</dbReference>
<gene>
    <name evidence="7" type="ORF">AKJ09_04295</name>
</gene>
<feature type="compositionally biased region" description="Basic and acidic residues" evidence="5">
    <location>
        <begin position="324"/>
        <end position="334"/>
    </location>
</feature>
<name>A0A0K1PW56_9BACT</name>
<dbReference type="Proteomes" id="UP000064967">
    <property type="component" value="Chromosome"/>
</dbReference>
<dbReference type="Pfam" id="PF00069">
    <property type="entry name" value="Pkinase"/>
    <property type="match status" value="1"/>
</dbReference>
<dbReference type="SUPFAM" id="SSF56112">
    <property type="entry name" value="Protein kinase-like (PK-like)"/>
    <property type="match status" value="1"/>
</dbReference>
<evidence type="ECO:0000256" key="3">
    <source>
        <dbReference type="ARBA" id="ARBA00022777"/>
    </source>
</evidence>
<dbReference type="CDD" id="cd14014">
    <property type="entry name" value="STKc_PknB_like"/>
    <property type="match status" value="1"/>
</dbReference>
<dbReference type="EMBL" id="CP012333">
    <property type="protein sequence ID" value="AKU97631.1"/>
    <property type="molecule type" value="Genomic_DNA"/>
</dbReference>
<protein>
    <submittedName>
        <fullName evidence="7">Serine/threonine protein kinase</fullName>
    </submittedName>
</protein>
<proteinExistence type="predicted"/>
<evidence type="ECO:0000313" key="8">
    <source>
        <dbReference type="Proteomes" id="UP000064967"/>
    </source>
</evidence>
<evidence type="ECO:0000313" key="7">
    <source>
        <dbReference type="EMBL" id="AKU97631.1"/>
    </source>
</evidence>
<evidence type="ECO:0000256" key="5">
    <source>
        <dbReference type="SAM" id="MobiDB-lite"/>
    </source>
</evidence>
<dbReference type="GO" id="GO:0004674">
    <property type="term" value="F:protein serine/threonine kinase activity"/>
    <property type="evidence" value="ECO:0007669"/>
    <property type="project" value="UniProtKB-KW"/>
</dbReference>
<keyword evidence="1" id="KW-0808">Transferase</keyword>
<feature type="compositionally biased region" description="Basic and acidic residues" evidence="5">
    <location>
        <begin position="349"/>
        <end position="361"/>
    </location>
</feature>
<dbReference type="Gene3D" id="3.30.200.20">
    <property type="entry name" value="Phosphorylase Kinase, domain 1"/>
    <property type="match status" value="1"/>
</dbReference>
<evidence type="ECO:0000259" key="6">
    <source>
        <dbReference type="PROSITE" id="PS50011"/>
    </source>
</evidence>
<evidence type="ECO:0000256" key="2">
    <source>
        <dbReference type="ARBA" id="ARBA00022741"/>
    </source>
</evidence>
<keyword evidence="3 7" id="KW-0418">Kinase</keyword>
<keyword evidence="8" id="KW-1185">Reference proteome</keyword>
<organism evidence="7 8">
    <name type="scientific">Labilithrix luteola</name>
    <dbReference type="NCBI Taxonomy" id="1391654"/>
    <lineage>
        <taxon>Bacteria</taxon>
        <taxon>Pseudomonadati</taxon>
        <taxon>Myxococcota</taxon>
        <taxon>Polyangia</taxon>
        <taxon>Polyangiales</taxon>
        <taxon>Labilitrichaceae</taxon>
        <taxon>Labilithrix</taxon>
    </lineage>
</organism>
<dbReference type="PROSITE" id="PS50011">
    <property type="entry name" value="PROTEIN_KINASE_DOM"/>
    <property type="match status" value="1"/>
</dbReference>
<sequence>MYPQVFGKYVLERELSRGGMARVLLATLRGAGGFEKRLVVKQIRDELAFDQQFVRRFVEEAKTTVALSHPNIVPVYELGVEQGTYFLAMELVEGVSIAELLRERTASGSRRVLSPEEAAYVGIEVCRALDYAHRRMKVVHRDITPRNVMLDEEGQVKLIDFGIAAPARVAGHEIFGSPGHMPPEQVEGKELGPATDVFAIAVLLMEAWTGTAPFRRATPEECDEAMRRPHPRPSDFDARLAPLDDTIARAMRLDPSERQQDAAEVGRALRSYLQGADVDQVARRLGERVRKLRAATSEPAHASRATGPRTTNPSHGDFGTKTFATREDALRWSERPPAPETTPRAPGTRKIDEAPDKKKAVDPMMSVPTPLMVESIAIERALEDAKLKEPETIATKPLETPVRRPDEMRVESAPRSRRGAAIVAAGVLVILAVLGWKAKDAAKPEVDPSRVASSASTALPSMEPVPKLAPAPAVSSSAPAVVAASASVTPPASATPSSSATQAGRAQVTLLGDPGTRVSIDGVARGACPVRLNLEPGQHEAAFTFDPTGEGRSVRVGVKSGDRVTVRADFTSATPTVKILR</sequence>
<dbReference type="AlphaFoldDB" id="A0A0K1PW56"/>
<dbReference type="RefSeq" id="WP_169927678.1">
    <property type="nucleotide sequence ID" value="NZ_CP012333.1"/>
</dbReference>
<evidence type="ECO:0000256" key="4">
    <source>
        <dbReference type="ARBA" id="ARBA00022840"/>
    </source>
</evidence>
<feature type="domain" description="Protein kinase" evidence="6">
    <location>
        <begin position="9"/>
        <end position="273"/>
    </location>
</feature>
<accession>A0A0K1PW56</accession>
<keyword evidence="7" id="KW-0723">Serine/threonine-protein kinase</keyword>
<dbReference type="InterPro" id="IPR008266">
    <property type="entry name" value="Tyr_kinase_AS"/>
</dbReference>
<dbReference type="InterPro" id="IPR000719">
    <property type="entry name" value="Prot_kinase_dom"/>
</dbReference>
<dbReference type="Gene3D" id="1.10.510.10">
    <property type="entry name" value="Transferase(Phosphotransferase) domain 1"/>
    <property type="match status" value="1"/>
</dbReference>
<keyword evidence="4" id="KW-0067">ATP-binding</keyword>
<feature type="region of interest" description="Disordered" evidence="5">
    <location>
        <begin position="292"/>
        <end position="363"/>
    </location>
</feature>
<evidence type="ECO:0000256" key="1">
    <source>
        <dbReference type="ARBA" id="ARBA00022679"/>
    </source>
</evidence>
<dbReference type="GO" id="GO:0005524">
    <property type="term" value="F:ATP binding"/>
    <property type="evidence" value="ECO:0007669"/>
    <property type="project" value="UniProtKB-KW"/>
</dbReference>
<dbReference type="KEGG" id="llu:AKJ09_04295"/>
<feature type="region of interest" description="Disordered" evidence="5">
    <location>
        <begin position="442"/>
        <end position="464"/>
    </location>
</feature>
<dbReference type="STRING" id="1391654.AKJ09_04295"/>